<dbReference type="InterPro" id="IPR014284">
    <property type="entry name" value="RNA_pol_sigma-70_dom"/>
</dbReference>
<dbReference type="PANTHER" id="PTHR30603">
    <property type="entry name" value="RNA POLYMERASE SIGMA FACTOR RPO"/>
    <property type="match status" value="1"/>
</dbReference>
<sequence length="249" mass="27978">MRKIKTGKPLSEREGESLNLYLDEIGKEILLTAEEEQKLSEEVKAGNRRALDKLTTANLRFVVSVAKRYQDQGLGITDLISEGNLGLIKAAQNFDAAHGVRFVRFVEPYVRRAIERAVKEQSGIYRLPAGENSQQEQANSHPFSVDAPLVEGKKMSLLSVLKDESAPAADEHVLTESLRETLVEAMAVLDERERVVVEACFGINSTQLPMAEIGREMGLKRERVRQIRDKAVRKMLRNSDNSQLKSYLK</sequence>
<dbReference type="PANTHER" id="PTHR30603:SF47">
    <property type="entry name" value="RNA POLYMERASE SIGMA FACTOR SIGD, CHLOROPLASTIC"/>
    <property type="match status" value="1"/>
</dbReference>
<dbReference type="InterPro" id="IPR013325">
    <property type="entry name" value="RNA_pol_sigma_r2"/>
</dbReference>
<dbReference type="NCBIfam" id="TIGR02937">
    <property type="entry name" value="sigma70-ECF"/>
    <property type="match status" value="1"/>
</dbReference>
<protein>
    <submittedName>
        <fullName evidence="6">RNA polymerase sigma factor RpoD/SigA</fullName>
    </submittedName>
</protein>
<evidence type="ECO:0000256" key="3">
    <source>
        <dbReference type="ARBA" id="ARBA00023125"/>
    </source>
</evidence>
<accession>A0AB33IRV8</accession>
<dbReference type="Gene3D" id="1.10.10.10">
    <property type="entry name" value="Winged helix-like DNA-binding domain superfamily/Winged helix DNA-binding domain"/>
    <property type="match status" value="1"/>
</dbReference>
<dbReference type="AlphaFoldDB" id="A0AB33IRV8"/>
<organism evidence="6">
    <name type="scientific">Prevotella sp. GTC17254</name>
    <dbReference type="NCBI Taxonomy" id="3236794"/>
    <lineage>
        <taxon>Bacteria</taxon>
        <taxon>Pseudomonadati</taxon>
        <taxon>Bacteroidota</taxon>
        <taxon>Bacteroidia</taxon>
        <taxon>Bacteroidales</taxon>
        <taxon>Prevotellaceae</taxon>
        <taxon>Prevotella</taxon>
    </lineage>
</organism>
<name>A0AB33IRV8_9BACT</name>
<dbReference type="GO" id="GO:0003677">
    <property type="term" value="F:DNA binding"/>
    <property type="evidence" value="ECO:0007669"/>
    <property type="project" value="UniProtKB-KW"/>
</dbReference>
<keyword evidence="1" id="KW-0805">Transcription regulation</keyword>
<evidence type="ECO:0000256" key="2">
    <source>
        <dbReference type="ARBA" id="ARBA00023082"/>
    </source>
</evidence>
<dbReference type="GO" id="GO:0016987">
    <property type="term" value="F:sigma factor activity"/>
    <property type="evidence" value="ECO:0007669"/>
    <property type="project" value="UniProtKB-KW"/>
</dbReference>
<dbReference type="PIRSF" id="PIRSF000770">
    <property type="entry name" value="RNA_pol_sigma-SigE/K"/>
    <property type="match status" value="1"/>
</dbReference>
<dbReference type="GO" id="GO:0006352">
    <property type="term" value="P:DNA-templated transcription initiation"/>
    <property type="evidence" value="ECO:0007669"/>
    <property type="project" value="InterPro"/>
</dbReference>
<dbReference type="SUPFAM" id="SSF88946">
    <property type="entry name" value="Sigma2 domain of RNA polymerase sigma factors"/>
    <property type="match status" value="1"/>
</dbReference>
<keyword evidence="2" id="KW-0731">Sigma factor</keyword>
<dbReference type="Pfam" id="PF04545">
    <property type="entry name" value="Sigma70_r4"/>
    <property type="match status" value="1"/>
</dbReference>
<reference evidence="6" key="1">
    <citation type="submission" date="2024-07" db="EMBL/GenBank/DDBJ databases">
        <title>Complete genome sequence of Prevotella sp. YM-2024 GTC17254.</title>
        <authorList>
            <person name="Hayashi M."/>
            <person name="Muto Y."/>
            <person name="Tanaka K."/>
            <person name="Niwa H."/>
        </authorList>
    </citation>
    <scope>NUCLEOTIDE SEQUENCE</scope>
    <source>
        <strain evidence="6">GTC17254</strain>
    </source>
</reference>
<dbReference type="InterPro" id="IPR007627">
    <property type="entry name" value="RNA_pol_sigma70_r2"/>
</dbReference>
<gene>
    <name evidence="6" type="ORF">GTC17254_00800</name>
</gene>
<dbReference type="EMBL" id="AP035786">
    <property type="protein sequence ID" value="BFO72483.1"/>
    <property type="molecule type" value="Genomic_DNA"/>
</dbReference>
<dbReference type="PROSITE" id="PS00715">
    <property type="entry name" value="SIGMA70_1"/>
    <property type="match status" value="1"/>
</dbReference>
<dbReference type="InterPro" id="IPR007630">
    <property type="entry name" value="RNA_pol_sigma70_r4"/>
</dbReference>
<dbReference type="InterPro" id="IPR036388">
    <property type="entry name" value="WH-like_DNA-bd_sf"/>
</dbReference>
<dbReference type="Pfam" id="PF04542">
    <property type="entry name" value="Sigma70_r2"/>
    <property type="match status" value="1"/>
</dbReference>
<dbReference type="InterPro" id="IPR050239">
    <property type="entry name" value="Sigma-70_RNA_pol_init_factors"/>
</dbReference>
<keyword evidence="3" id="KW-0238">DNA-binding</keyword>
<dbReference type="Gene3D" id="1.10.601.10">
    <property type="entry name" value="RNA Polymerase Primary Sigma Factor"/>
    <property type="match status" value="1"/>
</dbReference>
<feature type="domain" description="RNA polymerase sigma-70" evidence="5">
    <location>
        <begin position="78"/>
        <end position="91"/>
    </location>
</feature>
<dbReference type="Pfam" id="PF00140">
    <property type="entry name" value="Sigma70_r1_2"/>
    <property type="match status" value="1"/>
</dbReference>
<keyword evidence="4" id="KW-0804">Transcription</keyword>
<dbReference type="InterPro" id="IPR000943">
    <property type="entry name" value="RNA_pol_sigma70"/>
</dbReference>
<dbReference type="PRINTS" id="PR00046">
    <property type="entry name" value="SIGMA70FCT"/>
</dbReference>
<evidence type="ECO:0000259" key="5">
    <source>
        <dbReference type="PROSITE" id="PS00715"/>
    </source>
</evidence>
<evidence type="ECO:0000256" key="1">
    <source>
        <dbReference type="ARBA" id="ARBA00023015"/>
    </source>
</evidence>
<proteinExistence type="predicted"/>
<dbReference type="SUPFAM" id="SSF88659">
    <property type="entry name" value="Sigma3 and sigma4 domains of RNA polymerase sigma factors"/>
    <property type="match status" value="1"/>
</dbReference>
<dbReference type="InterPro" id="IPR009042">
    <property type="entry name" value="RNA_pol_sigma70_r1_2"/>
</dbReference>
<dbReference type="InterPro" id="IPR013324">
    <property type="entry name" value="RNA_pol_sigma_r3/r4-like"/>
</dbReference>
<evidence type="ECO:0000313" key="6">
    <source>
        <dbReference type="EMBL" id="BFO72483.1"/>
    </source>
</evidence>
<evidence type="ECO:0000256" key="4">
    <source>
        <dbReference type="ARBA" id="ARBA00023163"/>
    </source>
</evidence>